<keyword evidence="9" id="KW-0227">DNA damage</keyword>
<name>A0A1F5KA57_9BACT</name>
<dbReference type="InterPro" id="IPR027417">
    <property type="entry name" value="P-loop_NTPase"/>
</dbReference>
<protein>
    <recommendedName>
        <fullName evidence="3 9">DNA replication and repair protein RecF</fullName>
    </recommendedName>
</protein>
<comment type="subcellular location">
    <subcellularLocation>
        <location evidence="1 9">Cytoplasm</location>
    </subcellularLocation>
</comment>
<dbReference type="SUPFAM" id="SSF52540">
    <property type="entry name" value="P-loop containing nucleoside triphosphate hydrolases"/>
    <property type="match status" value="1"/>
</dbReference>
<keyword evidence="7 9" id="KW-0067">ATP-binding</keyword>
<dbReference type="InterPro" id="IPR018078">
    <property type="entry name" value="DNA-binding_RecF_CS"/>
</dbReference>
<evidence type="ECO:0000256" key="7">
    <source>
        <dbReference type="ARBA" id="ARBA00022840"/>
    </source>
</evidence>
<evidence type="ECO:0000256" key="2">
    <source>
        <dbReference type="ARBA" id="ARBA00008016"/>
    </source>
</evidence>
<dbReference type="HAMAP" id="MF_00365">
    <property type="entry name" value="RecF"/>
    <property type="match status" value="1"/>
</dbReference>
<accession>A0A1F5KA57</accession>
<dbReference type="GO" id="GO:0006260">
    <property type="term" value="P:DNA replication"/>
    <property type="evidence" value="ECO:0007669"/>
    <property type="project" value="UniProtKB-UniRule"/>
</dbReference>
<evidence type="ECO:0000259" key="10">
    <source>
        <dbReference type="Pfam" id="PF02463"/>
    </source>
</evidence>
<evidence type="ECO:0000313" key="12">
    <source>
        <dbReference type="Proteomes" id="UP000176527"/>
    </source>
</evidence>
<evidence type="ECO:0000256" key="6">
    <source>
        <dbReference type="ARBA" id="ARBA00022741"/>
    </source>
</evidence>
<dbReference type="InterPro" id="IPR001238">
    <property type="entry name" value="DNA-binding_RecF"/>
</dbReference>
<dbReference type="PROSITE" id="PS00618">
    <property type="entry name" value="RECF_2"/>
    <property type="match status" value="1"/>
</dbReference>
<keyword evidence="9" id="KW-0234">DNA repair</keyword>
<keyword evidence="5 9" id="KW-0235">DNA replication</keyword>
<dbReference type="GO" id="GO:0005524">
    <property type="term" value="F:ATP binding"/>
    <property type="evidence" value="ECO:0007669"/>
    <property type="project" value="UniProtKB-UniRule"/>
</dbReference>
<dbReference type="Pfam" id="PF02463">
    <property type="entry name" value="SMC_N"/>
    <property type="match status" value="1"/>
</dbReference>
<dbReference type="GO" id="GO:0003697">
    <property type="term" value="F:single-stranded DNA binding"/>
    <property type="evidence" value="ECO:0007669"/>
    <property type="project" value="UniProtKB-UniRule"/>
</dbReference>
<evidence type="ECO:0000256" key="5">
    <source>
        <dbReference type="ARBA" id="ARBA00022705"/>
    </source>
</evidence>
<dbReference type="Proteomes" id="UP000176527">
    <property type="component" value="Unassembled WGS sequence"/>
</dbReference>
<dbReference type="GO" id="GO:0000731">
    <property type="term" value="P:DNA synthesis involved in DNA repair"/>
    <property type="evidence" value="ECO:0007669"/>
    <property type="project" value="TreeGrafter"/>
</dbReference>
<dbReference type="EMBL" id="MFDE01000036">
    <property type="protein sequence ID" value="OGE37833.1"/>
    <property type="molecule type" value="Genomic_DNA"/>
</dbReference>
<evidence type="ECO:0000256" key="9">
    <source>
        <dbReference type="HAMAP-Rule" id="MF_00365"/>
    </source>
</evidence>
<keyword evidence="9" id="KW-0742">SOS response</keyword>
<reference evidence="11 12" key="1">
    <citation type="journal article" date="2016" name="Nat. Commun.">
        <title>Thousands of microbial genomes shed light on interconnected biogeochemical processes in an aquifer system.</title>
        <authorList>
            <person name="Anantharaman K."/>
            <person name="Brown C.T."/>
            <person name="Hug L.A."/>
            <person name="Sharon I."/>
            <person name="Castelle C.J."/>
            <person name="Probst A.J."/>
            <person name="Thomas B.C."/>
            <person name="Singh A."/>
            <person name="Wilkins M.J."/>
            <person name="Karaoz U."/>
            <person name="Brodie E.L."/>
            <person name="Williams K.H."/>
            <person name="Hubbard S.S."/>
            <person name="Banfield J.F."/>
        </authorList>
    </citation>
    <scope>NUCLEOTIDE SEQUENCE [LARGE SCALE GENOMIC DNA]</scope>
</reference>
<dbReference type="InterPro" id="IPR042174">
    <property type="entry name" value="RecF_2"/>
</dbReference>
<dbReference type="AlphaFoldDB" id="A0A1F5KA57"/>
<sequence>MFLKKLKLHNFRNYSNLSLEFDNRPTILLGNNAVGKSNLLESIYFLSTTKSQRVDSELEFIKQGESICRVEGEVDEIASSAAPPRNDTSITLSAGVIATPDSIRGKQSLEITLQIIDGQFSKKVKVNGVPRRVVDFVGNLPAVIFYPSDINMVTGAPSLRRWHLDLGLAQVDPEYKKLLTLYEQVLIARNKVLKSIRIGEGGMDELTYWTDELLKDGKVISEKRKTFFEFITTLDKPLGEFEFTYTESVLSQERLDQYSSREIAAAATLIGPHRDDFDIVILNSFQDLNEMPKQVRHDAGRNLRHFGSRGEQRTATLAFKLAQLEYMAKVLGKRPILLLDDVFSELDASHRAHVVEIVSKQQTIIATVELENIPKKFLDEARILRVQDGKIDLSS</sequence>
<comment type="similarity">
    <text evidence="2 9">Belongs to the RecF family.</text>
</comment>
<evidence type="ECO:0000313" key="11">
    <source>
        <dbReference type="EMBL" id="OGE37833.1"/>
    </source>
</evidence>
<keyword evidence="6 9" id="KW-0547">Nucleotide-binding</keyword>
<dbReference type="PANTHER" id="PTHR32182:SF0">
    <property type="entry name" value="DNA REPLICATION AND REPAIR PROTEIN RECF"/>
    <property type="match status" value="1"/>
</dbReference>
<dbReference type="InterPro" id="IPR003395">
    <property type="entry name" value="RecF/RecN/SMC_N"/>
</dbReference>
<feature type="domain" description="RecF/RecN/SMC N-terminal" evidence="10">
    <location>
        <begin position="2"/>
        <end position="369"/>
    </location>
</feature>
<evidence type="ECO:0000256" key="4">
    <source>
        <dbReference type="ARBA" id="ARBA00022490"/>
    </source>
</evidence>
<dbReference type="Gene3D" id="1.20.1050.90">
    <property type="entry name" value="RecF/RecN/SMC, N-terminal domain"/>
    <property type="match status" value="1"/>
</dbReference>
<dbReference type="GO" id="GO:0006302">
    <property type="term" value="P:double-strand break repair"/>
    <property type="evidence" value="ECO:0007669"/>
    <property type="project" value="TreeGrafter"/>
</dbReference>
<keyword evidence="4 9" id="KW-0963">Cytoplasm</keyword>
<keyword evidence="8 9" id="KW-0238">DNA-binding</keyword>
<dbReference type="GO" id="GO:0005737">
    <property type="term" value="C:cytoplasm"/>
    <property type="evidence" value="ECO:0007669"/>
    <property type="project" value="UniProtKB-SubCell"/>
</dbReference>
<organism evidence="11 12">
    <name type="scientific">Candidatus Daviesbacteria bacterium RIFCSPHIGHO2_12_FULL_37_11</name>
    <dbReference type="NCBI Taxonomy" id="1797777"/>
    <lineage>
        <taxon>Bacteria</taxon>
        <taxon>Candidatus Daviesiibacteriota</taxon>
    </lineage>
</organism>
<gene>
    <name evidence="9" type="primary">recF</name>
    <name evidence="11" type="ORF">A3F00_03245</name>
</gene>
<dbReference type="PANTHER" id="PTHR32182">
    <property type="entry name" value="DNA REPLICATION AND REPAIR PROTEIN RECF"/>
    <property type="match status" value="1"/>
</dbReference>
<evidence type="ECO:0000256" key="1">
    <source>
        <dbReference type="ARBA" id="ARBA00004496"/>
    </source>
</evidence>
<comment type="caution">
    <text evidence="11">The sequence shown here is derived from an EMBL/GenBank/DDBJ whole genome shotgun (WGS) entry which is preliminary data.</text>
</comment>
<dbReference type="GO" id="GO:0009432">
    <property type="term" value="P:SOS response"/>
    <property type="evidence" value="ECO:0007669"/>
    <property type="project" value="UniProtKB-UniRule"/>
</dbReference>
<evidence type="ECO:0000256" key="3">
    <source>
        <dbReference type="ARBA" id="ARBA00020170"/>
    </source>
</evidence>
<evidence type="ECO:0000256" key="8">
    <source>
        <dbReference type="ARBA" id="ARBA00023125"/>
    </source>
</evidence>
<dbReference type="Gene3D" id="3.40.50.300">
    <property type="entry name" value="P-loop containing nucleotide triphosphate hydrolases"/>
    <property type="match status" value="1"/>
</dbReference>
<comment type="function">
    <text evidence="9">The RecF protein is involved in DNA metabolism; it is required for DNA replication and normal SOS inducibility. RecF binds preferentially to single-stranded, linear DNA. It also seems to bind ATP.</text>
</comment>
<feature type="binding site" evidence="9">
    <location>
        <begin position="30"/>
        <end position="37"/>
    </location>
    <ligand>
        <name>ATP</name>
        <dbReference type="ChEBI" id="CHEBI:30616"/>
    </ligand>
</feature>
<proteinExistence type="inferred from homology"/>